<dbReference type="GO" id="GO:0015562">
    <property type="term" value="F:efflux transmembrane transporter activity"/>
    <property type="evidence" value="ECO:0007669"/>
    <property type="project" value="InterPro"/>
</dbReference>
<dbReference type="InterPro" id="IPR010131">
    <property type="entry name" value="MdtP/NodT-like"/>
</dbReference>
<feature type="signal peptide" evidence="2">
    <location>
        <begin position="1"/>
        <end position="20"/>
    </location>
</feature>
<comment type="similarity">
    <text evidence="1 2">Belongs to the outer membrane factor (OMF) (TC 1.B.17) family.</text>
</comment>
<keyword evidence="2" id="KW-0449">Lipoprotein</keyword>
<dbReference type="OrthoDB" id="7181739at2"/>
<keyword evidence="2" id="KW-0472">Membrane</keyword>
<keyword evidence="2" id="KW-0564">Palmitate</keyword>
<evidence type="ECO:0000313" key="3">
    <source>
        <dbReference type="EMBL" id="PZA12870.1"/>
    </source>
</evidence>
<dbReference type="AlphaFoldDB" id="A0A323UMN7"/>
<dbReference type="GO" id="GO:0005886">
    <property type="term" value="C:plasma membrane"/>
    <property type="evidence" value="ECO:0007669"/>
    <property type="project" value="UniProtKB-SubCell"/>
</dbReference>
<keyword evidence="2" id="KW-1134">Transmembrane beta strand</keyword>
<dbReference type="PANTHER" id="PTHR30203:SF25">
    <property type="entry name" value="OUTER MEMBRANE PROTEIN-RELATED"/>
    <property type="match status" value="1"/>
</dbReference>
<dbReference type="InterPro" id="IPR003423">
    <property type="entry name" value="OMP_efflux"/>
</dbReference>
<evidence type="ECO:0000313" key="4">
    <source>
        <dbReference type="Proteomes" id="UP000248134"/>
    </source>
</evidence>
<dbReference type="Gene3D" id="1.20.1600.10">
    <property type="entry name" value="Outer membrane efflux proteins (OEP)"/>
    <property type="match status" value="1"/>
</dbReference>
<dbReference type="Gene3D" id="2.20.200.10">
    <property type="entry name" value="Outer membrane efflux proteins (OEP)"/>
    <property type="match status" value="1"/>
</dbReference>
<organism evidence="3 4">
    <name type="scientific">Rhodopseudomonas palustris</name>
    <dbReference type="NCBI Taxonomy" id="1076"/>
    <lineage>
        <taxon>Bacteria</taxon>
        <taxon>Pseudomonadati</taxon>
        <taxon>Pseudomonadota</taxon>
        <taxon>Alphaproteobacteria</taxon>
        <taxon>Hyphomicrobiales</taxon>
        <taxon>Nitrobacteraceae</taxon>
        <taxon>Rhodopseudomonas</taxon>
    </lineage>
</organism>
<dbReference type="Proteomes" id="UP000248134">
    <property type="component" value="Unassembled WGS sequence"/>
</dbReference>
<dbReference type="PANTHER" id="PTHR30203">
    <property type="entry name" value="OUTER MEMBRANE CATION EFFLUX PROTEIN"/>
    <property type="match status" value="1"/>
</dbReference>
<keyword evidence="2" id="KW-0812">Transmembrane</keyword>
<dbReference type="Pfam" id="PF02321">
    <property type="entry name" value="OEP"/>
    <property type="match status" value="2"/>
</dbReference>
<protein>
    <submittedName>
        <fullName evidence="3">RND transporter</fullName>
    </submittedName>
</protein>
<reference evidence="3 4" key="1">
    <citation type="submission" date="2018-06" db="EMBL/GenBank/DDBJ databases">
        <title>Draft Whole-Genome Sequence of the purple photosynthetic bacterium Rhodospeudomonas palustris XCP.</title>
        <authorList>
            <person name="Rayyan A."/>
            <person name="Meyer T.E."/>
            <person name="Kyndt J.A."/>
        </authorList>
    </citation>
    <scope>NUCLEOTIDE SEQUENCE [LARGE SCALE GENOMIC DNA]</scope>
    <source>
        <strain evidence="3 4">XCP</strain>
    </source>
</reference>
<evidence type="ECO:0000256" key="1">
    <source>
        <dbReference type="ARBA" id="ARBA00007613"/>
    </source>
</evidence>
<proteinExistence type="inferred from homology"/>
<gene>
    <name evidence="3" type="ORF">DNX69_06110</name>
</gene>
<comment type="subcellular location">
    <subcellularLocation>
        <location evidence="2">Cell membrane</location>
        <topology evidence="2">Lipid-anchor</topology>
    </subcellularLocation>
</comment>
<evidence type="ECO:0000256" key="2">
    <source>
        <dbReference type="RuleBase" id="RU362097"/>
    </source>
</evidence>
<accession>A0A323UMN7</accession>
<dbReference type="SUPFAM" id="SSF56954">
    <property type="entry name" value="Outer membrane efflux proteins (OEP)"/>
    <property type="match status" value="1"/>
</dbReference>
<feature type="chain" id="PRO_5016192105" evidence="2">
    <location>
        <begin position="21"/>
        <end position="554"/>
    </location>
</feature>
<keyword evidence="2" id="KW-0732">Signal</keyword>
<dbReference type="NCBIfam" id="TIGR01845">
    <property type="entry name" value="outer_NodT"/>
    <property type="match status" value="1"/>
</dbReference>
<name>A0A323UMN7_RHOPL</name>
<comment type="caution">
    <text evidence="3">The sequence shown here is derived from an EMBL/GenBank/DDBJ whole genome shotgun (WGS) entry which is preliminary data.</text>
</comment>
<dbReference type="EMBL" id="QKQS01000009">
    <property type="protein sequence ID" value="PZA12870.1"/>
    <property type="molecule type" value="Genomic_DNA"/>
</dbReference>
<sequence length="554" mass="57390">MLLAASASLASIATALSGCAIEIPLNPARTPPPVQAPAKPTTPAKPAVAPSFATLMILAAVLLGGCAVGPDYRTPLVATPAQWSRAGVATPAPPVLPRWWTRLRDPTLDRLVVEAVDGNLDVATASARVREARASYRQAVGALLPTIANTKSARLAKGTGGTSAAPGGLNLGGPSSLVGSDGSSGLYQAGFDASWELDLFGANRRAVEAAAYGIDASDENLRAVLLTLVGDVASSYVEARGYEARIALAHRTALSQDETTTITRNRLAAGTASAVDLATATGQAAATRAVIPTLETAYAKTVHRLSVLTGRPPAALSALLARPKSIPAPKLPVPAGIPADVLLTRPDVQLAERRYAQSTARIGQAEAALYPSVSLAGNIATSGTRLGDLGRNSSISWSLGPTLTVPIFNGGKLRAAVEIAQAQRDQQFLAYQASVLTALKDVEDALVALSNERVRSRSLATSTTAYRQAVSLSQSLYRSGSSSFLDVLTAERSLYSAEDALLQSRVRIVSDYIALNKALGGGWDGEVDSLTPEVIDVDTGPHPAGPITHRRAAL</sequence>